<evidence type="ECO:0000313" key="2">
    <source>
        <dbReference type="Proteomes" id="UP000654075"/>
    </source>
</evidence>
<dbReference type="AlphaFoldDB" id="A0A813HFP6"/>
<evidence type="ECO:0000313" key="1">
    <source>
        <dbReference type="EMBL" id="CAE8636937.1"/>
    </source>
</evidence>
<comment type="caution">
    <text evidence="1">The sequence shown here is derived from an EMBL/GenBank/DDBJ whole genome shotgun (WGS) entry which is preliminary data.</text>
</comment>
<sequence>MANAGIFNMFPLLTFCIQQVRVEQPQMVRVELLLFEISSFNRIQREAACGLCFAGAEFERSDRKATACAQVFGDFPKHTLLADVIPRAANESHPEKSSPYCLERSHYAMAFDELSGMGSGGLWIGDDRLDEGGARSSGESAWALSARFQEGLVPLSSLAHPVLTVLQPLVLAASAGLAASLAEAPHRPSETAQEVLLHIRLGLGVLDRLRTVVEAKPQTAINAAGAENGLAEASRRRAWSILEPKVLCLVQQLHAVLGGLGGFGEGGAPWLEGIGNLVSRLHLHLVTAGCAWDPDARRLRAKLLPLTDSNSVWGGLVPPLRSSAEFLLEQLLLSAALGRLPPAAAAAKKPPLVIAGLLACLTVRRQMGTAEAPAEEVLRSLVKLSIEGTPDSDRGVDASCVPTFEEVANEAAKAAAHAKLEEEEEASALRAHHTFLILETVHSLWDLASNSNPDSESFAASVSKHAAVVSKQLAKFESLPERAALKGAAAARASLVSAAAEVMVLEWAAGGVGPWVAETALGLAVRVEADGQAHGPAELGMVRQRSLLALRGHLLSALGNAFADDGVGPNPANAFLLSPATLLRSRPSWRPDQSNPPPSALVVSSGFVCAWDLNLSAVVSTHTSVANFRLHRSLLESLLGSCFAAAADGQDDVGGLYQQDWLSLCHFLAAQFHGLETLSLEKGEPEDSPLPSASRLFASAGLGLARLGVQGVLSDSERFLCEVASRLEVLRTAVEGIAVLEAPTKGSAPGIEWPMPFAGIAEAFAIPALMLLEGCCRDSARLSKSGSAVAAV</sequence>
<name>A0A813HFP6_POLGL</name>
<gene>
    <name evidence="1" type="ORF">PGLA1383_LOCUS52341</name>
</gene>
<protein>
    <submittedName>
        <fullName evidence="1">Uncharacterized protein</fullName>
    </submittedName>
</protein>
<organism evidence="1 2">
    <name type="scientific">Polarella glacialis</name>
    <name type="common">Dinoflagellate</name>
    <dbReference type="NCBI Taxonomy" id="89957"/>
    <lineage>
        <taxon>Eukaryota</taxon>
        <taxon>Sar</taxon>
        <taxon>Alveolata</taxon>
        <taxon>Dinophyceae</taxon>
        <taxon>Suessiales</taxon>
        <taxon>Suessiaceae</taxon>
        <taxon>Polarella</taxon>
    </lineage>
</organism>
<keyword evidence="2" id="KW-1185">Reference proteome</keyword>
<reference evidence="1" key="1">
    <citation type="submission" date="2021-02" db="EMBL/GenBank/DDBJ databases">
        <authorList>
            <person name="Dougan E. K."/>
            <person name="Rhodes N."/>
            <person name="Thang M."/>
            <person name="Chan C."/>
        </authorList>
    </citation>
    <scope>NUCLEOTIDE SEQUENCE</scope>
</reference>
<proteinExistence type="predicted"/>
<dbReference type="Proteomes" id="UP000654075">
    <property type="component" value="Unassembled WGS sequence"/>
</dbReference>
<dbReference type="EMBL" id="CAJNNV010031579">
    <property type="protein sequence ID" value="CAE8636937.1"/>
    <property type="molecule type" value="Genomic_DNA"/>
</dbReference>
<accession>A0A813HFP6</accession>